<sequence>MSKASLSRFDNHLIPILLRNAEGAKMSLEDSSESEITYIKKKFEVQISRYELLEKENKELRQEVARLKSQIISLKAHNIERKTLLWKKIQKSIDGNNSDAHQHKAAIQVIMSEKSTTNENVHTNSDFQEPAPRTDKSITARVPMPPPRPSSKLLPSQKNDKGMKVQPTITTPPPPPTPPKSLAGLKAVRRVPELIELYRSLTRKDAYTDNKTNHNGVPAVAFTRNMIEEIENRSTFLSAIKSDVQSQGDFISFLIKEVESTSFSDISEVEAFVKWLDGKLSSLVDERSVLKHFPNWPEQKADALREASCSYRDLKNLESEVLSFEDNPKEPLAQALRKMQALQDRLERSVNNAERTRESTSKRYRNFHIPWEWMLDTGLIGQMKLSSLKLAKEFMKRITRELESNEAFQEDNLLVQGVKFAFRIHQFAGGFDAETIQAFHELKKIGSAS</sequence>
<dbReference type="PANTHER" id="PTHR31342">
    <property type="entry name" value="PROTEIN CHUP1, CHLOROPLASTIC"/>
    <property type="match status" value="1"/>
</dbReference>
<dbReference type="GO" id="GO:0072699">
    <property type="term" value="P:protein localization to cortical microtubule cytoskeleton"/>
    <property type="evidence" value="ECO:0007669"/>
    <property type="project" value="TreeGrafter"/>
</dbReference>
<feature type="region of interest" description="Disordered" evidence="3">
    <location>
        <begin position="117"/>
        <end position="183"/>
    </location>
</feature>
<evidence type="ECO:0000313" key="5">
    <source>
        <dbReference type="Proteomes" id="UP001372338"/>
    </source>
</evidence>
<protein>
    <recommendedName>
        <fullName evidence="6">Protein CHUP1, chloroplastic</fullName>
    </recommendedName>
</protein>
<feature type="coiled-coil region" evidence="2">
    <location>
        <begin position="332"/>
        <end position="363"/>
    </location>
</feature>
<keyword evidence="1 2" id="KW-0175">Coiled coil</keyword>
<dbReference type="InterPro" id="IPR040265">
    <property type="entry name" value="CHUP1/IPGA1-like"/>
</dbReference>
<accession>A0AAN9J0C7</accession>
<proteinExistence type="predicted"/>
<keyword evidence="5" id="KW-1185">Reference proteome</keyword>
<name>A0AAN9J0C7_CROPI</name>
<evidence type="ECO:0000256" key="2">
    <source>
        <dbReference type="SAM" id="Coils"/>
    </source>
</evidence>
<gene>
    <name evidence="4" type="ORF">RIF29_03810</name>
</gene>
<dbReference type="PANTHER" id="PTHR31342:SF48">
    <property type="entry name" value="CHUP1-LIKE PROTEIN"/>
    <property type="match status" value="1"/>
</dbReference>
<evidence type="ECO:0000256" key="3">
    <source>
        <dbReference type="SAM" id="MobiDB-lite"/>
    </source>
</evidence>
<evidence type="ECO:0008006" key="6">
    <source>
        <dbReference type="Google" id="ProtNLM"/>
    </source>
</evidence>
<comment type="caution">
    <text evidence="4">The sequence shown here is derived from an EMBL/GenBank/DDBJ whole genome shotgun (WGS) entry which is preliminary data.</text>
</comment>
<reference evidence="4 5" key="1">
    <citation type="submission" date="2024-01" db="EMBL/GenBank/DDBJ databases">
        <title>The genomes of 5 underutilized Papilionoideae crops provide insights into root nodulation and disease resistanc.</title>
        <authorList>
            <person name="Yuan L."/>
        </authorList>
    </citation>
    <scope>NUCLEOTIDE SEQUENCE [LARGE SCALE GENOMIC DNA]</scope>
    <source>
        <strain evidence="4">ZHUSHIDOU_FW_LH</strain>
        <tissue evidence="4">Leaf</tissue>
    </source>
</reference>
<feature type="compositionally biased region" description="Polar residues" evidence="3">
    <location>
        <begin position="117"/>
        <end position="127"/>
    </location>
</feature>
<dbReference type="AlphaFoldDB" id="A0AAN9J0C7"/>
<organism evidence="4 5">
    <name type="scientific">Crotalaria pallida</name>
    <name type="common">Smooth rattlebox</name>
    <name type="synonym">Crotalaria striata</name>
    <dbReference type="NCBI Taxonomy" id="3830"/>
    <lineage>
        <taxon>Eukaryota</taxon>
        <taxon>Viridiplantae</taxon>
        <taxon>Streptophyta</taxon>
        <taxon>Embryophyta</taxon>
        <taxon>Tracheophyta</taxon>
        <taxon>Spermatophyta</taxon>
        <taxon>Magnoliopsida</taxon>
        <taxon>eudicotyledons</taxon>
        <taxon>Gunneridae</taxon>
        <taxon>Pentapetalae</taxon>
        <taxon>rosids</taxon>
        <taxon>fabids</taxon>
        <taxon>Fabales</taxon>
        <taxon>Fabaceae</taxon>
        <taxon>Papilionoideae</taxon>
        <taxon>50 kb inversion clade</taxon>
        <taxon>genistoids sensu lato</taxon>
        <taxon>core genistoids</taxon>
        <taxon>Crotalarieae</taxon>
        <taxon>Crotalaria</taxon>
    </lineage>
</organism>
<feature type="compositionally biased region" description="Pro residues" evidence="3">
    <location>
        <begin position="170"/>
        <end position="179"/>
    </location>
</feature>
<evidence type="ECO:0000313" key="4">
    <source>
        <dbReference type="EMBL" id="KAK7289840.1"/>
    </source>
</evidence>
<dbReference type="Proteomes" id="UP001372338">
    <property type="component" value="Unassembled WGS sequence"/>
</dbReference>
<dbReference type="EMBL" id="JAYWIO010000001">
    <property type="protein sequence ID" value="KAK7289840.1"/>
    <property type="molecule type" value="Genomic_DNA"/>
</dbReference>
<evidence type="ECO:0000256" key="1">
    <source>
        <dbReference type="ARBA" id="ARBA00023054"/>
    </source>
</evidence>
<feature type="coiled-coil region" evidence="2">
    <location>
        <begin position="43"/>
        <end position="77"/>
    </location>
</feature>
<dbReference type="GO" id="GO:0055028">
    <property type="term" value="C:cortical microtubule"/>
    <property type="evidence" value="ECO:0007669"/>
    <property type="project" value="TreeGrafter"/>
</dbReference>